<dbReference type="EMBL" id="QCYY01000750">
    <property type="protein sequence ID" value="ROT83022.1"/>
    <property type="molecule type" value="Genomic_DNA"/>
</dbReference>
<dbReference type="Proteomes" id="UP000283509">
    <property type="component" value="Unassembled WGS sequence"/>
</dbReference>
<dbReference type="GO" id="GO:0006355">
    <property type="term" value="P:regulation of DNA-templated transcription"/>
    <property type="evidence" value="ECO:0007669"/>
    <property type="project" value="TreeGrafter"/>
</dbReference>
<dbReference type="GO" id="GO:0005634">
    <property type="term" value="C:nucleus"/>
    <property type="evidence" value="ECO:0007669"/>
    <property type="project" value="TreeGrafter"/>
</dbReference>
<dbReference type="PANTHER" id="PTHR10738">
    <property type="entry name" value="PROTEIN ARGININE N-METHYLTRANSFERASE 5"/>
    <property type="match status" value="1"/>
</dbReference>
<accession>A0A3R7Q0T2</accession>
<protein>
    <submittedName>
        <fullName evidence="3">Protein arginine N-methyltransferase 5</fullName>
    </submittedName>
</protein>
<dbReference type="GO" id="GO:0005829">
    <property type="term" value="C:cytosol"/>
    <property type="evidence" value="ECO:0007669"/>
    <property type="project" value="TreeGrafter"/>
</dbReference>
<dbReference type="GO" id="GO:0016274">
    <property type="term" value="F:protein-arginine N-methyltransferase activity"/>
    <property type="evidence" value="ECO:0007669"/>
    <property type="project" value="InterPro"/>
</dbReference>
<reference evidence="3 4" key="2">
    <citation type="submission" date="2019-01" db="EMBL/GenBank/DDBJ databases">
        <title>The decoding of complex shrimp genome reveals the adaptation for benthos swimmer, frequently molting mechanism and breeding impact on genome.</title>
        <authorList>
            <person name="Sun Y."/>
            <person name="Gao Y."/>
            <person name="Yu Y."/>
        </authorList>
    </citation>
    <scope>NUCLEOTIDE SEQUENCE [LARGE SCALE GENOMIC DNA]</scope>
    <source>
        <tissue evidence="3">Muscle</tissue>
    </source>
</reference>
<feature type="domain" description="PRMT5 TIM barrel" evidence="2">
    <location>
        <begin position="29"/>
        <end position="120"/>
    </location>
</feature>
<dbReference type="Gene3D" id="3.20.20.150">
    <property type="entry name" value="Divalent-metal-dependent TIM barrel enzymes"/>
    <property type="match status" value="1"/>
</dbReference>
<proteinExistence type="predicted"/>
<keyword evidence="3" id="KW-0808">Transferase</keyword>
<name>A0A3R7Q0T2_PENVA</name>
<evidence type="ECO:0000313" key="3">
    <source>
        <dbReference type="EMBL" id="ROT83022.1"/>
    </source>
</evidence>
<keyword evidence="1" id="KW-0949">S-adenosyl-L-methionine</keyword>
<sequence length="126" mass="13737">MAGSRVSCGLECCNVYEINDSLQESSKAGYDFLSIPLAHPRFTREHVDGKAKNRPGAFTRSDLLLSSSEWNSLIVGRLSAGPILSLESSNNSLRQNSEDTVTQELTFAAHLGLPAIMFTLTTDRFG</sequence>
<dbReference type="GO" id="GO:0032259">
    <property type="term" value="P:methylation"/>
    <property type="evidence" value="ECO:0007669"/>
    <property type="project" value="UniProtKB-KW"/>
</dbReference>
<dbReference type="STRING" id="6689.A0A3R7Q0T2"/>
<evidence type="ECO:0000256" key="1">
    <source>
        <dbReference type="ARBA" id="ARBA00022691"/>
    </source>
</evidence>
<evidence type="ECO:0000313" key="4">
    <source>
        <dbReference type="Proteomes" id="UP000283509"/>
    </source>
</evidence>
<dbReference type="OrthoDB" id="1368803at2759"/>
<keyword evidence="4" id="KW-1185">Reference proteome</keyword>
<dbReference type="InterPro" id="IPR025799">
    <property type="entry name" value="Arg_MeTrfase"/>
</dbReference>
<organism evidence="3 4">
    <name type="scientific">Penaeus vannamei</name>
    <name type="common">Whiteleg shrimp</name>
    <name type="synonym">Litopenaeus vannamei</name>
    <dbReference type="NCBI Taxonomy" id="6689"/>
    <lineage>
        <taxon>Eukaryota</taxon>
        <taxon>Metazoa</taxon>
        <taxon>Ecdysozoa</taxon>
        <taxon>Arthropoda</taxon>
        <taxon>Crustacea</taxon>
        <taxon>Multicrustacea</taxon>
        <taxon>Malacostraca</taxon>
        <taxon>Eumalacostraca</taxon>
        <taxon>Eucarida</taxon>
        <taxon>Decapoda</taxon>
        <taxon>Dendrobranchiata</taxon>
        <taxon>Penaeoidea</taxon>
        <taxon>Penaeidae</taxon>
        <taxon>Penaeus</taxon>
    </lineage>
</organism>
<evidence type="ECO:0000259" key="2">
    <source>
        <dbReference type="Pfam" id="PF17285"/>
    </source>
</evidence>
<dbReference type="AlphaFoldDB" id="A0A3R7Q0T2"/>
<comment type="caution">
    <text evidence="3">The sequence shown here is derived from an EMBL/GenBank/DDBJ whole genome shotgun (WGS) entry which is preliminary data.</text>
</comment>
<keyword evidence="3" id="KW-0489">Methyltransferase</keyword>
<dbReference type="PANTHER" id="PTHR10738:SF0">
    <property type="entry name" value="PROTEIN ARGININE N-METHYLTRANSFERASE 5"/>
    <property type="match status" value="1"/>
</dbReference>
<dbReference type="InterPro" id="IPR035247">
    <property type="entry name" value="PRMT5_TIM"/>
</dbReference>
<gene>
    <name evidence="3" type="ORF">C7M84_023803</name>
</gene>
<dbReference type="Pfam" id="PF17285">
    <property type="entry name" value="PRMT5_TIM"/>
    <property type="match status" value="1"/>
</dbReference>
<reference evidence="3 4" key="1">
    <citation type="submission" date="2018-04" db="EMBL/GenBank/DDBJ databases">
        <authorList>
            <person name="Zhang X."/>
            <person name="Yuan J."/>
            <person name="Li F."/>
            <person name="Xiang J."/>
        </authorList>
    </citation>
    <scope>NUCLEOTIDE SEQUENCE [LARGE SCALE GENOMIC DNA]</scope>
    <source>
        <tissue evidence="3">Muscle</tissue>
    </source>
</reference>